<dbReference type="InterPro" id="IPR008606">
    <property type="entry name" value="EIF4EBP"/>
</dbReference>
<feature type="compositionally biased region" description="Acidic residues" evidence="4">
    <location>
        <begin position="74"/>
        <end position="92"/>
    </location>
</feature>
<dbReference type="Pfam" id="PF05456">
    <property type="entry name" value="eIF_4EBP"/>
    <property type="match status" value="1"/>
</dbReference>
<dbReference type="EMBL" id="GIBP01011350">
    <property type="protein sequence ID" value="NDV40319.1"/>
    <property type="molecule type" value="Transcribed_RNA"/>
</dbReference>
<evidence type="ECO:0000256" key="4">
    <source>
        <dbReference type="SAM" id="MobiDB-lite"/>
    </source>
</evidence>
<evidence type="ECO:0000256" key="2">
    <source>
        <dbReference type="ARBA" id="ARBA00022845"/>
    </source>
</evidence>
<name>A0A6B2LST6_9EUKA</name>
<dbReference type="PANTHER" id="PTHR12669:SF12">
    <property type="entry name" value="EUKARYOTIC TRANSLATION INITIATION FACTOR 4E-BINDING PROTEIN"/>
    <property type="match status" value="1"/>
</dbReference>
<organism evidence="5">
    <name type="scientific">Arcella intermedia</name>
    <dbReference type="NCBI Taxonomy" id="1963864"/>
    <lineage>
        <taxon>Eukaryota</taxon>
        <taxon>Amoebozoa</taxon>
        <taxon>Tubulinea</taxon>
        <taxon>Elardia</taxon>
        <taxon>Arcellinida</taxon>
        <taxon>Sphaerothecina</taxon>
        <taxon>Arcellidae</taxon>
        <taxon>Arcella</taxon>
    </lineage>
</organism>
<keyword evidence="3" id="KW-0652">Protein synthesis inhibitor</keyword>
<dbReference type="AlphaFoldDB" id="A0A6B2LST6"/>
<keyword evidence="2" id="KW-0810">Translation regulation</keyword>
<reference evidence="5" key="1">
    <citation type="journal article" date="2020" name="J. Eukaryot. Microbiol.">
        <title>De novo Sequencing, Assembly and Annotation of the Transcriptome for the Free-Living Testate Amoeba Arcella intermedia.</title>
        <authorList>
            <person name="Ribeiro G.M."/>
            <person name="Porfirio-Sousa A.L."/>
            <person name="Maurer-Alcala X.X."/>
            <person name="Katz L.A."/>
            <person name="Lahr D.J.G."/>
        </authorList>
    </citation>
    <scope>NUCLEOTIDE SEQUENCE</scope>
</reference>
<evidence type="ECO:0000313" key="5">
    <source>
        <dbReference type="EMBL" id="NDV40319.1"/>
    </source>
</evidence>
<dbReference type="PANTHER" id="PTHR12669">
    <property type="entry name" value="EUKARYOTIC TRANSLATION INITIATION FACTOR 4E-BINDING PROTEIN"/>
    <property type="match status" value="1"/>
</dbReference>
<accession>A0A6B2LST6</accession>
<protein>
    <submittedName>
        <fullName evidence="5">Uncharacterized protein</fullName>
    </submittedName>
</protein>
<sequence length="92" mass="9989">MPNARDISSTPGGTMYATTPGGTKITWTREQMLHLSRSPLSNSPLANLPKIPGVTTKEEVPAEVISPVVVSHPDDEDDRNSDDGEELFDLEQ</sequence>
<dbReference type="GO" id="GO:0008190">
    <property type="term" value="F:eukaryotic initiation factor 4E binding"/>
    <property type="evidence" value="ECO:0007669"/>
    <property type="project" value="InterPro"/>
</dbReference>
<evidence type="ECO:0000256" key="1">
    <source>
        <dbReference type="ARBA" id="ARBA00005480"/>
    </source>
</evidence>
<comment type="similarity">
    <text evidence="1">Belongs to the eIF4E-binding protein family.</text>
</comment>
<dbReference type="GO" id="GO:0045947">
    <property type="term" value="P:negative regulation of translational initiation"/>
    <property type="evidence" value="ECO:0007669"/>
    <property type="project" value="InterPro"/>
</dbReference>
<dbReference type="GO" id="GO:0005737">
    <property type="term" value="C:cytoplasm"/>
    <property type="evidence" value="ECO:0007669"/>
    <property type="project" value="TreeGrafter"/>
</dbReference>
<evidence type="ECO:0000256" key="3">
    <source>
        <dbReference type="ARBA" id="ARBA00023193"/>
    </source>
</evidence>
<feature type="region of interest" description="Disordered" evidence="4">
    <location>
        <begin position="1"/>
        <end position="22"/>
    </location>
</feature>
<proteinExistence type="inferred from homology"/>
<feature type="region of interest" description="Disordered" evidence="4">
    <location>
        <begin position="36"/>
        <end position="92"/>
    </location>
</feature>